<dbReference type="InterPro" id="IPR001296">
    <property type="entry name" value="Glyco_trans_1"/>
</dbReference>
<organism evidence="3 4">
    <name type="scientific">Leptolyngbya foveolarum</name>
    <dbReference type="NCBI Taxonomy" id="47253"/>
    <lineage>
        <taxon>Bacteria</taxon>
        <taxon>Bacillati</taxon>
        <taxon>Cyanobacteriota</taxon>
        <taxon>Cyanophyceae</taxon>
        <taxon>Leptolyngbyales</taxon>
        <taxon>Leptolyngbyaceae</taxon>
        <taxon>Leptolyngbya group</taxon>
        <taxon>Leptolyngbya</taxon>
    </lineage>
</organism>
<dbReference type="GO" id="GO:0016757">
    <property type="term" value="F:glycosyltransferase activity"/>
    <property type="evidence" value="ECO:0007669"/>
    <property type="project" value="InterPro"/>
</dbReference>
<proteinExistence type="predicted"/>
<reference evidence="4" key="1">
    <citation type="submission" date="2018-04" db="EMBL/GenBank/DDBJ databases">
        <authorList>
            <person name="Cornet L."/>
        </authorList>
    </citation>
    <scope>NUCLEOTIDE SEQUENCE [LARGE SCALE GENOMIC DNA]</scope>
</reference>
<dbReference type="Gene3D" id="3.40.50.2000">
    <property type="entry name" value="Glycogen Phosphorylase B"/>
    <property type="match status" value="2"/>
</dbReference>
<keyword evidence="3" id="KW-0808">Transferase</keyword>
<dbReference type="EMBL" id="QBMC01000065">
    <property type="protein sequence ID" value="PZO17592.1"/>
    <property type="molecule type" value="Genomic_DNA"/>
</dbReference>
<protein>
    <submittedName>
        <fullName evidence="3">Glycosyltransferase family 1 protein</fullName>
    </submittedName>
</protein>
<accession>A0A2W4UAE0</accession>
<dbReference type="Proteomes" id="UP000249354">
    <property type="component" value="Unassembled WGS sequence"/>
</dbReference>
<dbReference type="InterPro" id="IPR028098">
    <property type="entry name" value="Glyco_trans_4-like_N"/>
</dbReference>
<dbReference type="PANTHER" id="PTHR45947:SF3">
    <property type="entry name" value="SULFOQUINOVOSYL TRANSFERASE SQD2"/>
    <property type="match status" value="1"/>
</dbReference>
<comment type="caution">
    <text evidence="3">The sequence shown here is derived from an EMBL/GenBank/DDBJ whole genome shotgun (WGS) entry which is preliminary data.</text>
</comment>
<evidence type="ECO:0000313" key="3">
    <source>
        <dbReference type="EMBL" id="PZO17592.1"/>
    </source>
</evidence>
<evidence type="ECO:0000259" key="2">
    <source>
        <dbReference type="Pfam" id="PF13439"/>
    </source>
</evidence>
<dbReference type="PANTHER" id="PTHR45947">
    <property type="entry name" value="SULFOQUINOVOSYL TRANSFERASE SQD2"/>
    <property type="match status" value="1"/>
</dbReference>
<dbReference type="InterPro" id="IPR050194">
    <property type="entry name" value="Glycosyltransferase_grp1"/>
</dbReference>
<gene>
    <name evidence="3" type="ORF">DCF25_10865</name>
</gene>
<dbReference type="AlphaFoldDB" id="A0A2W4UAE0"/>
<feature type="domain" description="Glycosyl transferase family 1" evidence="1">
    <location>
        <begin position="217"/>
        <end position="363"/>
    </location>
</feature>
<dbReference type="SUPFAM" id="SSF53756">
    <property type="entry name" value="UDP-Glycosyltransferase/glycogen phosphorylase"/>
    <property type="match status" value="1"/>
</dbReference>
<dbReference type="Pfam" id="PF00534">
    <property type="entry name" value="Glycos_transf_1"/>
    <property type="match status" value="1"/>
</dbReference>
<reference evidence="3 4" key="2">
    <citation type="submission" date="2018-06" db="EMBL/GenBank/DDBJ databases">
        <title>Metagenomic assembly of (sub)arctic Cyanobacteria and their associated microbiome from non-axenic cultures.</title>
        <authorList>
            <person name="Baurain D."/>
        </authorList>
    </citation>
    <scope>NUCLEOTIDE SEQUENCE [LARGE SCALE GENOMIC DNA]</scope>
    <source>
        <strain evidence="3">ULC129bin1</strain>
    </source>
</reference>
<name>A0A2W4UAE0_9CYAN</name>
<dbReference type="Pfam" id="PF13439">
    <property type="entry name" value="Glyco_transf_4"/>
    <property type="match status" value="1"/>
</dbReference>
<feature type="domain" description="Glycosyltransferase subfamily 4-like N-terminal" evidence="2">
    <location>
        <begin position="19"/>
        <end position="191"/>
    </location>
</feature>
<evidence type="ECO:0000259" key="1">
    <source>
        <dbReference type="Pfam" id="PF00534"/>
    </source>
</evidence>
<evidence type="ECO:0000313" key="4">
    <source>
        <dbReference type="Proteomes" id="UP000249354"/>
    </source>
</evidence>
<sequence>MTQTKTIAFLVTAFPPEVSGSAHFNYARASWFAEQGYQVIVFAPDWQQATDDAIYPTNLIVERYESKPWIPYKMTYVPTLQSAKGISQQIAQYRPDLLVMTDVERYFLLSAWQLPGRQYAKENDVPYLAEYHTDVYNFSATYPGWQWLRTVVRQSRLFNLLYRQFDETICPSRAAQSSCQSMGVSNTRVIPFFGTDISTYSPKRKSRQHLGPWLSNEAQNHTVIGFIGRLGFEKRVDLLIDAFAQLKRSQPNCSLLIVGDGPDNVVDSLKRQAQDVPDVHFTGFLMGDRKADVLASFDFFCTPSPYETFGLTVVESMASGVPVITVKSGAVAEYLIDGDNAYLVDPNDSAALAKKIEYALQADNTGLIERSLKQADSYSVERGCQNLCNYYQPLLASDGAIAKTSDISFEQANTSKSLENVVKQV</sequence>